<evidence type="ECO:0000256" key="3">
    <source>
        <dbReference type="ARBA" id="ARBA00022833"/>
    </source>
</evidence>
<keyword evidence="6" id="KW-1185">Reference proteome</keyword>
<dbReference type="GO" id="GO:0045041">
    <property type="term" value="P:protein import into mitochondrial intermembrane space"/>
    <property type="evidence" value="ECO:0007669"/>
    <property type="project" value="TreeGrafter"/>
</dbReference>
<dbReference type="PATRIC" id="fig|1308866.3.peg.2324"/>
<dbReference type="OrthoDB" id="882119at2"/>
<feature type="domain" description="CHY-type" evidence="4">
    <location>
        <begin position="12"/>
        <end position="92"/>
    </location>
</feature>
<proteinExistence type="predicted"/>
<dbReference type="Proteomes" id="UP000012283">
    <property type="component" value="Unassembled WGS sequence"/>
</dbReference>
<dbReference type="AlphaFoldDB" id="N4WJG0"/>
<comment type="caution">
    <text evidence="5">The sequence shown here is derived from an EMBL/GenBank/DDBJ whole genome shotgun (WGS) entry which is preliminary data.</text>
</comment>
<evidence type="ECO:0000313" key="5">
    <source>
        <dbReference type="EMBL" id="ENH96297.1"/>
    </source>
</evidence>
<dbReference type="PROSITE" id="PS51266">
    <property type="entry name" value="ZF_CHY"/>
    <property type="match status" value="1"/>
</dbReference>
<dbReference type="STRING" id="1308866.J416_11502"/>
<evidence type="ECO:0000313" key="6">
    <source>
        <dbReference type="Proteomes" id="UP000012283"/>
    </source>
</evidence>
<dbReference type="InterPro" id="IPR016694">
    <property type="entry name" value="UCP017292"/>
</dbReference>
<keyword evidence="2" id="KW-0863">Zinc-finger</keyword>
<dbReference type="RefSeq" id="WP_003471245.1">
    <property type="nucleotide sequence ID" value="NZ_APML01000050.1"/>
</dbReference>
<evidence type="ECO:0000259" key="4">
    <source>
        <dbReference type="PROSITE" id="PS51266"/>
    </source>
</evidence>
<dbReference type="GO" id="GO:0008270">
    <property type="term" value="F:zinc ion binding"/>
    <property type="evidence" value="ECO:0007669"/>
    <property type="project" value="UniProtKB-KW"/>
</dbReference>
<sequence length="109" mass="13061">MNIHDFHVQGAMIDHHTRCAHYHSSTDIVAIKFRCCQTYYPCYQCHEEETNHSIRVWKKEEFDQKAILCGNCANELTINEYLGRDFCIYCQSAFNPNCQRHYHLYFEMT</sequence>
<evidence type="ECO:0000256" key="1">
    <source>
        <dbReference type="ARBA" id="ARBA00022723"/>
    </source>
</evidence>
<keyword evidence="3" id="KW-0862">Zinc</keyword>
<dbReference type="eggNOG" id="COG4357">
    <property type="taxonomic scope" value="Bacteria"/>
</dbReference>
<dbReference type="PANTHER" id="PTHR28082">
    <property type="entry name" value="ZINC FINGER PROTEIN"/>
    <property type="match status" value="1"/>
</dbReference>
<dbReference type="InterPro" id="IPR008913">
    <property type="entry name" value="Znf_CHY"/>
</dbReference>
<dbReference type="EMBL" id="APML01000050">
    <property type="protein sequence ID" value="ENH96297.1"/>
    <property type="molecule type" value="Genomic_DNA"/>
</dbReference>
<dbReference type="SUPFAM" id="SSF161219">
    <property type="entry name" value="CHY zinc finger-like"/>
    <property type="match status" value="1"/>
</dbReference>
<reference evidence="5 6" key="1">
    <citation type="submission" date="2013-03" db="EMBL/GenBank/DDBJ databases">
        <title>Draft genome sequence of Gracibacillus halophilus YIM-C55.5, a moderately halophilic and thermophilic organism from the Xiaochaidamu salt lake.</title>
        <authorList>
            <person name="Sugumar T."/>
            <person name="Polireddy D.R."/>
            <person name="Antony A."/>
            <person name="Madhava Y.R."/>
            <person name="Sivakumar N."/>
        </authorList>
    </citation>
    <scope>NUCLEOTIDE SEQUENCE [LARGE SCALE GENOMIC DNA]</scope>
    <source>
        <strain evidence="5 6">YIM-C55.5</strain>
    </source>
</reference>
<name>N4WJG0_9BACI</name>
<dbReference type="InterPro" id="IPR037274">
    <property type="entry name" value="Znf_CHY_sf"/>
</dbReference>
<evidence type="ECO:0000256" key="2">
    <source>
        <dbReference type="ARBA" id="ARBA00022771"/>
    </source>
</evidence>
<gene>
    <name evidence="5" type="ORF">J416_11502</name>
</gene>
<dbReference type="PIRSF" id="PIRSF017292">
    <property type="entry name" value="UCP017292_Znf_CHY"/>
    <property type="match status" value="1"/>
</dbReference>
<dbReference type="Pfam" id="PF05495">
    <property type="entry name" value="zf-CHY"/>
    <property type="match status" value="1"/>
</dbReference>
<dbReference type="InterPro" id="IPR052604">
    <property type="entry name" value="Mito_Tim_assembly_helper"/>
</dbReference>
<protein>
    <recommendedName>
        <fullName evidence="4">CHY-type domain-containing protein</fullName>
    </recommendedName>
</protein>
<accession>N4WJG0</accession>
<organism evidence="5 6">
    <name type="scientific">Gracilibacillus halophilus YIM-C55.5</name>
    <dbReference type="NCBI Taxonomy" id="1308866"/>
    <lineage>
        <taxon>Bacteria</taxon>
        <taxon>Bacillati</taxon>
        <taxon>Bacillota</taxon>
        <taxon>Bacilli</taxon>
        <taxon>Bacillales</taxon>
        <taxon>Bacillaceae</taxon>
        <taxon>Gracilibacillus</taxon>
    </lineage>
</organism>
<keyword evidence="1" id="KW-0479">Metal-binding</keyword>
<dbReference type="PANTHER" id="PTHR28082:SF1">
    <property type="entry name" value="HELPER OF TIM PROTEIN 13"/>
    <property type="match status" value="1"/>
</dbReference>